<dbReference type="OrthoDB" id="696323at2759"/>
<comment type="caution">
    <text evidence="2">The sequence shown here is derived from an EMBL/GenBank/DDBJ whole genome shotgun (WGS) entry which is preliminary data.</text>
</comment>
<evidence type="ECO:0000313" key="3">
    <source>
        <dbReference type="Proteomes" id="UP000275267"/>
    </source>
</evidence>
<dbReference type="AlphaFoldDB" id="A0A3L6T8E3"/>
<dbReference type="EMBL" id="PQIB02000002">
    <property type="protein sequence ID" value="RLN34511.1"/>
    <property type="molecule type" value="Genomic_DNA"/>
</dbReference>
<evidence type="ECO:0000313" key="2">
    <source>
        <dbReference type="EMBL" id="RLN34511.1"/>
    </source>
</evidence>
<dbReference type="Proteomes" id="UP000275267">
    <property type="component" value="Unassembled WGS sequence"/>
</dbReference>
<feature type="compositionally biased region" description="Low complexity" evidence="1">
    <location>
        <begin position="249"/>
        <end position="262"/>
    </location>
</feature>
<feature type="region of interest" description="Disordered" evidence="1">
    <location>
        <begin position="1"/>
        <end position="45"/>
    </location>
</feature>
<dbReference type="InterPro" id="IPR053253">
    <property type="entry name" value="Sex_diff_modulator"/>
</dbReference>
<keyword evidence="3" id="KW-1185">Reference proteome</keyword>
<dbReference type="STRING" id="4540.A0A3L6T8E3"/>
<accession>A0A3L6T8E3</accession>
<feature type="region of interest" description="Disordered" evidence="1">
    <location>
        <begin position="246"/>
        <end position="266"/>
    </location>
</feature>
<protein>
    <submittedName>
        <fullName evidence="2">Uncharacterized protein</fullName>
    </submittedName>
</protein>
<gene>
    <name evidence="2" type="ORF">C2845_PM03G14940</name>
</gene>
<dbReference type="PANTHER" id="PTHR33087:SF31">
    <property type="entry name" value="OS06G0482850 PROTEIN"/>
    <property type="match status" value="1"/>
</dbReference>
<feature type="compositionally biased region" description="Basic residues" evidence="1">
    <location>
        <begin position="1"/>
        <end position="14"/>
    </location>
</feature>
<name>A0A3L6T8E3_PANMI</name>
<sequence>MPHHAREHRGHHGSPRRDSSGNFLSTPFSYGRGLTGENAPSRSEELPALRRGLTGAGHPMLRPGHEVCITSRCDEMDAEEARLKLALLAAAPDGSGHDVLADQVLRAVRDLPGIAGHVVSIRKFFPEKFLIVFTTQADRDCAFRGHPTVLRFRVSVELEGIPAHAASLRTAQKILSSSCWIERLAPSSEDKSDQLVLKLTAWTDNPSRIPRSVSLLIAEYERLATYDDPVVQVVFGNLPPYLRRKDVSPIRSSSTSGTPRTSVRARRQLPAPHRLPATVMGMTATRIAATANPAETVAPCYMGSPAIPALWMDPTRLRRTPKQQEYD</sequence>
<organism evidence="2 3">
    <name type="scientific">Panicum miliaceum</name>
    <name type="common">Proso millet</name>
    <name type="synonym">Broomcorn millet</name>
    <dbReference type="NCBI Taxonomy" id="4540"/>
    <lineage>
        <taxon>Eukaryota</taxon>
        <taxon>Viridiplantae</taxon>
        <taxon>Streptophyta</taxon>
        <taxon>Embryophyta</taxon>
        <taxon>Tracheophyta</taxon>
        <taxon>Spermatophyta</taxon>
        <taxon>Magnoliopsida</taxon>
        <taxon>Liliopsida</taxon>
        <taxon>Poales</taxon>
        <taxon>Poaceae</taxon>
        <taxon>PACMAD clade</taxon>
        <taxon>Panicoideae</taxon>
        <taxon>Panicodae</taxon>
        <taxon>Paniceae</taxon>
        <taxon>Panicinae</taxon>
        <taxon>Panicum</taxon>
        <taxon>Panicum sect. Panicum</taxon>
    </lineage>
</organism>
<dbReference type="PANTHER" id="PTHR33087">
    <property type="entry name" value="OS07G0539200 PROTEIN"/>
    <property type="match status" value="1"/>
</dbReference>
<evidence type="ECO:0000256" key="1">
    <source>
        <dbReference type="SAM" id="MobiDB-lite"/>
    </source>
</evidence>
<reference evidence="3" key="1">
    <citation type="journal article" date="2019" name="Nat. Commun.">
        <title>The genome of broomcorn millet.</title>
        <authorList>
            <person name="Zou C."/>
            <person name="Miki D."/>
            <person name="Li D."/>
            <person name="Tang Q."/>
            <person name="Xiao L."/>
            <person name="Rajput S."/>
            <person name="Deng P."/>
            <person name="Jia W."/>
            <person name="Huang R."/>
            <person name="Zhang M."/>
            <person name="Sun Y."/>
            <person name="Hu J."/>
            <person name="Fu X."/>
            <person name="Schnable P.S."/>
            <person name="Li F."/>
            <person name="Zhang H."/>
            <person name="Feng B."/>
            <person name="Zhu X."/>
            <person name="Liu R."/>
            <person name="Schnable J.C."/>
            <person name="Zhu J.-K."/>
            <person name="Zhang H."/>
        </authorList>
    </citation>
    <scope>NUCLEOTIDE SEQUENCE [LARGE SCALE GENOMIC DNA]</scope>
</reference>
<proteinExistence type="predicted"/>